<dbReference type="AlphaFoldDB" id="A0A2C5XEB3"/>
<sequence length="77" mass="8631">MSLVEMEQGVKKRTVAAILPCKVLGKIAWQRWGCLDWLQKKGREEAIGKPSMGEGKDSVRGSSERWVGKQVCGLKRM</sequence>
<comment type="caution">
    <text evidence="1">The sequence shown here is derived from an EMBL/GenBank/DDBJ whole genome shotgun (WGS) entry which is preliminary data.</text>
</comment>
<protein>
    <submittedName>
        <fullName evidence="1">Uncharacterized protein</fullName>
    </submittedName>
</protein>
<evidence type="ECO:0000313" key="1">
    <source>
        <dbReference type="EMBL" id="PHH59508.1"/>
    </source>
</evidence>
<dbReference type="EMBL" id="NJET01000201">
    <property type="protein sequence ID" value="PHH59508.1"/>
    <property type="molecule type" value="Genomic_DNA"/>
</dbReference>
<reference evidence="1 2" key="1">
    <citation type="submission" date="2017-06" db="EMBL/GenBank/DDBJ databases">
        <title>Ant-infecting Ophiocordyceps genomes reveal a high diversity of potential behavioral manipulation genes and a possible major role for enterotoxins.</title>
        <authorList>
            <person name="De Bekker C."/>
            <person name="Evans H.C."/>
            <person name="Brachmann A."/>
            <person name="Hughes D.P."/>
        </authorList>
    </citation>
    <scope>NUCLEOTIDE SEQUENCE [LARGE SCALE GENOMIC DNA]</scope>
    <source>
        <strain evidence="1 2">Map64</strain>
    </source>
</reference>
<proteinExistence type="predicted"/>
<keyword evidence="2" id="KW-1185">Reference proteome</keyword>
<gene>
    <name evidence="1" type="ORF">CDD81_3148</name>
</gene>
<organism evidence="1 2">
    <name type="scientific">Ophiocordyceps australis</name>
    <dbReference type="NCBI Taxonomy" id="1399860"/>
    <lineage>
        <taxon>Eukaryota</taxon>
        <taxon>Fungi</taxon>
        <taxon>Dikarya</taxon>
        <taxon>Ascomycota</taxon>
        <taxon>Pezizomycotina</taxon>
        <taxon>Sordariomycetes</taxon>
        <taxon>Hypocreomycetidae</taxon>
        <taxon>Hypocreales</taxon>
        <taxon>Ophiocordycipitaceae</taxon>
        <taxon>Ophiocordyceps</taxon>
    </lineage>
</organism>
<evidence type="ECO:0000313" key="2">
    <source>
        <dbReference type="Proteomes" id="UP000226192"/>
    </source>
</evidence>
<name>A0A2C5XEB3_9HYPO</name>
<accession>A0A2C5XEB3</accession>
<dbReference type="Proteomes" id="UP000226192">
    <property type="component" value="Unassembled WGS sequence"/>
</dbReference>